<comment type="cofactor">
    <cofactor evidence="1 3">
        <name>heme</name>
        <dbReference type="ChEBI" id="CHEBI:30413"/>
    </cofactor>
</comment>
<dbReference type="InterPro" id="IPR001128">
    <property type="entry name" value="Cyt_P450"/>
</dbReference>
<dbReference type="InterPro" id="IPR036396">
    <property type="entry name" value="Cyt_P450_sf"/>
</dbReference>
<dbReference type="Pfam" id="PF00067">
    <property type="entry name" value="p450"/>
    <property type="match status" value="1"/>
</dbReference>
<evidence type="ECO:0000256" key="1">
    <source>
        <dbReference type="ARBA" id="ARBA00001971"/>
    </source>
</evidence>
<reference evidence="5 6" key="1">
    <citation type="journal article" date="2015" name="Genome Announc.">
        <title>Draft Genome Sequence of Cyanobacterium Hassallia byssoidea Strain VB512170, Isolated from Monuments in India.</title>
        <authorList>
            <person name="Singh D."/>
            <person name="Chandrababunaidu M.M."/>
            <person name="Panda A."/>
            <person name="Sen D."/>
            <person name="Bhattacharyya S."/>
            <person name="Adhikary S.P."/>
            <person name="Tripathy S."/>
        </authorList>
    </citation>
    <scope>NUCLEOTIDE SEQUENCE [LARGE SCALE GENOMIC DNA]</scope>
    <source>
        <strain evidence="5 6">VB512170</strain>
    </source>
</reference>
<evidence type="ECO:0000256" key="2">
    <source>
        <dbReference type="ARBA" id="ARBA00010617"/>
    </source>
</evidence>
<keyword evidence="3 4" id="KW-0349">Heme</keyword>
<keyword evidence="3 4" id="KW-0479">Metal-binding</keyword>
<dbReference type="InterPro" id="IPR002401">
    <property type="entry name" value="Cyt_P450_E_grp-I"/>
</dbReference>
<keyword evidence="6" id="KW-1185">Reference proteome</keyword>
<dbReference type="Gene3D" id="1.10.630.10">
    <property type="entry name" value="Cytochrome P450"/>
    <property type="match status" value="1"/>
</dbReference>
<dbReference type="GO" id="GO:0004497">
    <property type="term" value="F:monooxygenase activity"/>
    <property type="evidence" value="ECO:0007669"/>
    <property type="project" value="UniProtKB-KW"/>
</dbReference>
<dbReference type="PRINTS" id="PR00463">
    <property type="entry name" value="EP450I"/>
</dbReference>
<protein>
    <submittedName>
        <fullName evidence="5">Cytochrome P450</fullName>
    </submittedName>
</protein>
<dbReference type="GO" id="GO:0020037">
    <property type="term" value="F:heme binding"/>
    <property type="evidence" value="ECO:0007669"/>
    <property type="project" value="InterPro"/>
</dbReference>
<dbReference type="PANTHER" id="PTHR24305">
    <property type="entry name" value="CYTOCHROME P450"/>
    <property type="match status" value="1"/>
</dbReference>
<sequence>MKLPKGPQSPKFLQTLKFILNPMSFMETCAKRYGDIFTLRLNTPVVIVSNPQAIQQILTGDTKDFTAPSTGNKPFEPLMGKHSVIMASGDAHRRQRQLLMPPFHGDRMRVYANIISKITDEVMSQQEVGKAFCVREAMQTITMRIIMQAVFGLYEGDRAAEVERLLGLILEAGGSSPLNAAFLIFPFLQRDLGPFSHWGKFLRDRLLVNQLLYAEINERREQPDTSRTDVLSLLMAARDEAGQPMTNEELRDELMTLLVAGHETTATALTWALYWIHKLPAVREKLLAELDSLGENPDTNAIIKLPYLNAVCCETLRIYPVAIFTFPREVKTPVSLCGQELEPGTSVRGSIYLTHQREDLYPEPKQFKPERFLERQFSAYEYLPFGGGARRCIGMAFAQFEMKVVLAKILSNLDLALIDDGDVRPKRRGLVTGLDRPIQMVVKGKREVQYPALTSISG</sequence>
<evidence type="ECO:0000313" key="5">
    <source>
        <dbReference type="EMBL" id="NEU73435.1"/>
    </source>
</evidence>
<dbReference type="RefSeq" id="WP_039742931.1">
    <property type="nucleotide sequence ID" value="NZ_JTCM02000023.1"/>
</dbReference>
<dbReference type="PROSITE" id="PS00086">
    <property type="entry name" value="CYTOCHROME_P450"/>
    <property type="match status" value="1"/>
</dbReference>
<dbReference type="SUPFAM" id="SSF48264">
    <property type="entry name" value="Cytochrome P450"/>
    <property type="match status" value="1"/>
</dbReference>
<keyword evidence="4" id="KW-0503">Monooxygenase</keyword>
<evidence type="ECO:0000256" key="3">
    <source>
        <dbReference type="PIRSR" id="PIRSR602401-1"/>
    </source>
</evidence>
<gene>
    <name evidence="5" type="ORF">PI95_012885</name>
</gene>
<keyword evidence="3 4" id="KW-0408">Iron</keyword>
<proteinExistence type="inferred from homology"/>
<dbReference type="GO" id="GO:0005506">
    <property type="term" value="F:iron ion binding"/>
    <property type="evidence" value="ECO:0007669"/>
    <property type="project" value="InterPro"/>
</dbReference>
<accession>A0A846H812</accession>
<evidence type="ECO:0000256" key="4">
    <source>
        <dbReference type="RuleBase" id="RU000461"/>
    </source>
</evidence>
<dbReference type="InterPro" id="IPR050121">
    <property type="entry name" value="Cytochrome_P450_monoxygenase"/>
</dbReference>
<dbReference type="EMBL" id="JTCM02000023">
    <property type="protein sequence ID" value="NEU73435.1"/>
    <property type="molecule type" value="Genomic_DNA"/>
</dbReference>
<dbReference type="Proteomes" id="UP000031549">
    <property type="component" value="Unassembled WGS sequence"/>
</dbReference>
<dbReference type="PANTHER" id="PTHR24305:SF166">
    <property type="entry name" value="CYTOCHROME P450 12A4, MITOCHONDRIAL-RELATED"/>
    <property type="match status" value="1"/>
</dbReference>
<dbReference type="GO" id="GO:0016705">
    <property type="term" value="F:oxidoreductase activity, acting on paired donors, with incorporation or reduction of molecular oxygen"/>
    <property type="evidence" value="ECO:0007669"/>
    <property type="project" value="InterPro"/>
</dbReference>
<keyword evidence="4" id="KW-0560">Oxidoreductase</keyword>
<comment type="similarity">
    <text evidence="2 4">Belongs to the cytochrome P450 family.</text>
</comment>
<dbReference type="InterPro" id="IPR017972">
    <property type="entry name" value="Cyt_P450_CS"/>
</dbReference>
<feature type="binding site" description="axial binding residue" evidence="3">
    <location>
        <position position="392"/>
    </location>
    <ligand>
        <name>heme</name>
        <dbReference type="ChEBI" id="CHEBI:30413"/>
    </ligand>
    <ligandPart>
        <name>Fe</name>
        <dbReference type="ChEBI" id="CHEBI:18248"/>
    </ligandPart>
</feature>
<organism evidence="5 6">
    <name type="scientific">Hassallia byssoidea VB512170</name>
    <dbReference type="NCBI Taxonomy" id="1304833"/>
    <lineage>
        <taxon>Bacteria</taxon>
        <taxon>Bacillati</taxon>
        <taxon>Cyanobacteriota</taxon>
        <taxon>Cyanophyceae</taxon>
        <taxon>Nostocales</taxon>
        <taxon>Tolypothrichaceae</taxon>
        <taxon>Hassallia</taxon>
    </lineage>
</organism>
<evidence type="ECO:0000313" key="6">
    <source>
        <dbReference type="Proteomes" id="UP000031549"/>
    </source>
</evidence>
<comment type="caution">
    <text evidence="5">The sequence shown here is derived from an EMBL/GenBank/DDBJ whole genome shotgun (WGS) entry which is preliminary data.</text>
</comment>
<name>A0A846H812_9CYAN</name>
<dbReference type="AlphaFoldDB" id="A0A846H812"/>
<dbReference type="PRINTS" id="PR00385">
    <property type="entry name" value="P450"/>
</dbReference>
<dbReference type="CDD" id="cd11053">
    <property type="entry name" value="CYP110-like"/>
    <property type="match status" value="1"/>
</dbReference>